<protein>
    <submittedName>
        <fullName evidence="5">GntR family transcriptional regulator</fullName>
    </submittedName>
</protein>
<dbReference type="Pfam" id="PF00392">
    <property type="entry name" value="GntR"/>
    <property type="match status" value="1"/>
</dbReference>
<evidence type="ECO:0000313" key="6">
    <source>
        <dbReference type="Proteomes" id="UP000578036"/>
    </source>
</evidence>
<keyword evidence="6" id="KW-1185">Reference proteome</keyword>
<dbReference type="SUPFAM" id="SSF46785">
    <property type="entry name" value="Winged helix' DNA-binding domain"/>
    <property type="match status" value="1"/>
</dbReference>
<dbReference type="Gene3D" id="3.40.1410.10">
    <property type="entry name" value="Chorismate lyase-like"/>
    <property type="match status" value="1"/>
</dbReference>
<dbReference type="Gene3D" id="1.10.10.10">
    <property type="entry name" value="Winged helix-like DNA-binding domain superfamily/Winged helix DNA-binding domain"/>
    <property type="match status" value="1"/>
</dbReference>
<name>A0A7W4YTB7_9BURK</name>
<sequence length="261" mass="29115">MTSSSISLKAQGTLLHRQLYLTLKQQITTGHFREGDRLPTQEALSAQFSVSRITVRRALAELQADGLVQNEQGVGAFVRAQVRRTPTSVSLTYLEGLALAVSETQVTVLKVEMARPPLVVASMLQLDDNDFALHVVRIRAREGTPLMHLDAWMPPRFQPRVSAAELERRPLYQLQIRDDIELGEVIQEVTAEMADPPVAGHLKVEVNSPILRMTRLVHDSRQRPIQYLLIRSSPQRTRMVMSIPGSQLNTIGAGHLVHDVG</sequence>
<evidence type="ECO:0000259" key="4">
    <source>
        <dbReference type="PROSITE" id="PS50949"/>
    </source>
</evidence>
<evidence type="ECO:0000313" key="5">
    <source>
        <dbReference type="EMBL" id="MBB3009959.1"/>
    </source>
</evidence>
<dbReference type="PRINTS" id="PR00035">
    <property type="entry name" value="HTHGNTR"/>
</dbReference>
<dbReference type="SMART" id="SM00866">
    <property type="entry name" value="UTRA"/>
    <property type="match status" value="1"/>
</dbReference>
<dbReference type="CDD" id="cd07377">
    <property type="entry name" value="WHTH_GntR"/>
    <property type="match status" value="1"/>
</dbReference>
<dbReference type="InterPro" id="IPR000524">
    <property type="entry name" value="Tscrpt_reg_HTH_GntR"/>
</dbReference>
<comment type="caution">
    <text evidence="5">The sequence shown here is derived from an EMBL/GenBank/DDBJ whole genome shotgun (WGS) entry which is preliminary data.</text>
</comment>
<dbReference type="InterPro" id="IPR011663">
    <property type="entry name" value="UTRA"/>
</dbReference>
<dbReference type="SMART" id="SM00345">
    <property type="entry name" value="HTH_GNTR"/>
    <property type="match status" value="1"/>
</dbReference>
<feature type="domain" description="HTH gntR-type" evidence="4">
    <location>
        <begin position="13"/>
        <end position="81"/>
    </location>
</feature>
<proteinExistence type="predicted"/>
<dbReference type="InterPro" id="IPR028978">
    <property type="entry name" value="Chorismate_lyase_/UTRA_dom_sf"/>
</dbReference>
<dbReference type="SUPFAM" id="SSF64288">
    <property type="entry name" value="Chorismate lyase-like"/>
    <property type="match status" value="1"/>
</dbReference>
<dbReference type="InterPro" id="IPR036390">
    <property type="entry name" value="WH_DNA-bd_sf"/>
</dbReference>
<dbReference type="InterPro" id="IPR050679">
    <property type="entry name" value="Bact_HTH_transcr_reg"/>
</dbReference>
<dbReference type="RefSeq" id="WP_183300305.1">
    <property type="nucleotide sequence ID" value="NZ_JACHWF010000006.1"/>
</dbReference>
<keyword evidence="2" id="KW-0238">DNA-binding</keyword>
<organism evidence="5 6">
    <name type="scientific">Cupriavidus alkaliphilus</name>
    <dbReference type="NCBI Taxonomy" id="942866"/>
    <lineage>
        <taxon>Bacteria</taxon>
        <taxon>Pseudomonadati</taxon>
        <taxon>Pseudomonadota</taxon>
        <taxon>Betaproteobacteria</taxon>
        <taxon>Burkholderiales</taxon>
        <taxon>Burkholderiaceae</taxon>
        <taxon>Cupriavidus</taxon>
    </lineage>
</organism>
<dbReference type="AlphaFoldDB" id="A0A7W4YTB7"/>
<dbReference type="Pfam" id="PF07702">
    <property type="entry name" value="UTRA"/>
    <property type="match status" value="1"/>
</dbReference>
<dbReference type="PANTHER" id="PTHR44846:SF1">
    <property type="entry name" value="MANNOSYL-D-GLYCERATE TRANSPORT_METABOLISM SYSTEM REPRESSOR MNGR-RELATED"/>
    <property type="match status" value="1"/>
</dbReference>
<dbReference type="PANTHER" id="PTHR44846">
    <property type="entry name" value="MANNOSYL-D-GLYCERATE TRANSPORT/METABOLISM SYSTEM REPRESSOR MNGR-RELATED"/>
    <property type="match status" value="1"/>
</dbReference>
<evidence type="ECO:0000256" key="2">
    <source>
        <dbReference type="ARBA" id="ARBA00023125"/>
    </source>
</evidence>
<dbReference type="GO" id="GO:0045892">
    <property type="term" value="P:negative regulation of DNA-templated transcription"/>
    <property type="evidence" value="ECO:0007669"/>
    <property type="project" value="TreeGrafter"/>
</dbReference>
<dbReference type="PROSITE" id="PS50949">
    <property type="entry name" value="HTH_GNTR"/>
    <property type="match status" value="1"/>
</dbReference>
<dbReference type="GO" id="GO:0003677">
    <property type="term" value="F:DNA binding"/>
    <property type="evidence" value="ECO:0007669"/>
    <property type="project" value="UniProtKB-KW"/>
</dbReference>
<accession>A0A7W4YTB7</accession>
<gene>
    <name evidence="5" type="ORF">FHX61_004635</name>
</gene>
<keyword evidence="3" id="KW-0804">Transcription</keyword>
<reference evidence="5 6" key="1">
    <citation type="submission" date="2020-08" db="EMBL/GenBank/DDBJ databases">
        <title>Genomic Encyclopedia of Type Strains, Phase IV (KMG-V): Genome sequencing to study the core and pangenomes of soil and plant-associated prokaryotes.</title>
        <authorList>
            <person name="Whitman W."/>
        </authorList>
    </citation>
    <scope>NUCLEOTIDE SEQUENCE [LARGE SCALE GENOMIC DNA]</scope>
    <source>
        <strain evidence="5 6">SLV-2362</strain>
    </source>
</reference>
<dbReference type="EMBL" id="JACHWF010000006">
    <property type="protein sequence ID" value="MBB3009959.1"/>
    <property type="molecule type" value="Genomic_DNA"/>
</dbReference>
<dbReference type="InterPro" id="IPR036388">
    <property type="entry name" value="WH-like_DNA-bd_sf"/>
</dbReference>
<keyword evidence="1" id="KW-0805">Transcription regulation</keyword>
<evidence type="ECO:0000256" key="1">
    <source>
        <dbReference type="ARBA" id="ARBA00023015"/>
    </source>
</evidence>
<dbReference type="GO" id="GO:0003700">
    <property type="term" value="F:DNA-binding transcription factor activity"/>
    <property type="evidence" value="ECO:0007669"/>
    <property type="project" value="InterPro"/>
</dbReference>
<dbReference type="Proteomes" id="UP000578036">
    <property type="component" value="Unassembled WGS sequence"/>
</dbReference>
<evidence type="ECO:0000256" key="3">
    <source>
        <dbReference type="ARBA" id="ARBA00023163"/>
    </source>
</evidence>